<evidence type="ECO:0000313" key="1">
    <source>
        <dbReference type="EMBL" id="AUE03146.1"/>
    </source>
</evidence>
<dbReference type="Proteomes" id="UP000232491">
    <property type="component" value="Chromosome"/>
</dbReference>
<gene>
    <name evidence="1" type="ORF">BB215W447A_1128</name>
</gene>
<evidence type="ECO:0000313" key="2">
    <source>
        <dbReference type="Proteomes" id="UP000232491"/>
    </source>
</evidence>
<sequence>MSEFKVILTDTERIETPVWVPQDVHGEIRTTGEWLLATVRLDAGYAVRLGGREWVEPIEHGMIIRRRFDMNRIVEAEEWVDRHLDTGTRRDGPVTAPEPAGTVEVTYVWLDEDLEDRESTVTIPAPCNCPVCGTPPDVPEDALAEFDNGDSVAYRVVCPECMAATGITGYLPESESAHARLIREAFDKWNRHELHWEFC</sequence>
<organism evidence="1 2">
    <name type="scientific">Bifidobacterium breve</name>
    <dbReference type="NCBI Taxonomy" id="1685"/>
    <lineage>
        <taxon>Bacteria</taxon>
        <taxon>Bacillati</taxon>
        <taxon>Actinomycetota</taxon>
        <taxon>Actinomycetes</taxon>
        <taxon>Bifidobacteriales</taxon>
        <taxon>Bifidobacteriaceae</taxon>
        <taxon>Bifidobacterium</taxon>
    </lineage>
</organism>
<dbReference type="EMBL" id="CP021558">
    <property type="protein sequence ID" value="AUE03146.1"/>
    <property type="molecule type" value="Genomic_DNA"/>
</dbReference>
<protein>
    <submittedName>
        <fullName evidence="1">Uncharacterized protein</fullName>
    </submittedName>
</protein>
<name>A0A2K9BSR8_BIFBR</name>
<reference evidence="1 2" key="1">
    <citation type="submission" date="2017-05" db="EMBL/GenBank/DDBJ databases">
        <title>Comparative genomics and methylome analysis of the gut commensal Bifidobacterium breve.</title>
        <authorList>
            <person name="Bottacini F."/>
            <person name="Morrissey R."/>
            <person name="Roberts R.J."/>
            <person name="James K."/>
            <person name="van Breen J."/>
            <person name="Egan M."/>
            <person name="Lambert J."/>
            <person name="van Limpt K."/>
            <person name="Stanton C."/>
            <person name="Knol J."/>
            <person name="O' Connell Motherway M."/>
            <person name="van Sinderen D."/>
        </authorList>
    </citation>
    <scope>NUCLEOTIDE SEQUENCE [LARGE SCALE GENOMIC DNA]</scope>
    <source>
        <strain evidence="1 2">215W447a</strain>
    </source>
</reference>
<proteinExistence type="predicted"/>
<accession>A0A2K9BSR8</accession>
<dbReference type="AlphaFoldDB" id="A0A2K9BSR8"/>
<dbReference type="RefSeq" id="WP_232783190.1">
    <property type="nucleotide sequence ID" value="NZ_CP021558.1"/>
</dbReference>